<organism evidence="3 4">
    <name type="scientific">Saccharopolyspora aridisoli</name>
    <dbReference type="NCBI Taxonomy" id="2530385"/>
    <lineage>
        <taxon>Bacteria</taxon>
        <taxon>Bacillati</taxon>
        <taxon>Actinomycetota</taxon>
        <taxon>Actinomycetes</taxon>
        <taxon>Pseudonocardiales</taxon>
        <taxon>Pseudonocardiaceae</taxon>
        <taxon>Saccharopolyspora</taxon>
    </lineage>
</organism>
<dbReference type="OrthoDB" id="338143at2"/>
<protein>
    <submittedName>
        <fullName evidence="3">MCE family protein</fullName>
    </submittedName>
</protein>
<name>A0A4R4U5T1_9PSEU</name>
<dbReference type="RefSeq" id="WP_132627528.1">
    <property type="nucleotide sequence ID" value="NZ_SMKV01000068.1"/>
</dbReference>
<feature type="domain" description="Mammalian cell entry C-terminal" evidence="2">
    <location>
        <begin position="118"/>
        <end position="314"/>
    </location>
</feature>
<dbReference type="GO" id="GO:0005576">
    <property type="term" value="C:extracellular region"/>
    <property type="evidence" value="ECO:0007669"/>
    <property type="project" value="TreeGrafter"/>
</dbReference>
<keyword evidence="4" id="KW-1185">Reference proteome</keyword>
<dbReference type="InterPro" id="IPR003399">
    <property type="entry name" value="Mce/MlaD"/>
</dbReference>
<accession>A0A4R4U5T1</accession>
<comment type="caution">
    <text evidence="3">The sequence shown here is derived from an EMBL/GenBank/DDBJ whole genome shotgun (WGS) entry which is preliminary data.</text>
</comment>
<evidence type="ECO:0000313" key="3">
    <source>
        <dbReference type="EMBL" id="TDC86747.1"/>
    </source>
</evidence>
<dbReference type="PANTHER" id="PTHR33371:SF17">
    <property type="entry name" value="MCE-FAMILY PROTEIN MCE1B"/>
    <property type="match status" value="1"/>
</dbReference>
<evidence type="ECO:0000259" key="2">
    <source>
        <dbReference type="Pfam" id="PF11887"/>
    </source>
</evidence>
<dbReference type="NCBIfam" id="TIGR00996">
    <property type="entry name" value="Mtu_fam_mce"/>
    <property type="match status" value="1"/>
</dbReference>
<sequence>MRSITPSLTKLVAFIVVTLLATGLLGVTIANTSFGPTTGYSARFTDVTGLNEGDDVRIAGVKVGQVRSIEIAEKRQAHVEFTLFGDRALPASTTASIKYRNLIGQRYLSVERGEGSGAVLPEDSTIPIERTRPALNLTVLFNGFKPLLQALSPEDVNKLSHAIIQTLQGEGGTVQSLLAHIGSLTQTLASRDQVIGDVITNLNDVLGTVNSRNAELDEVLVQTQQVVSGLAADREQIGSAVEGIGQVNEATAGLLAEGRQPLRESIAHLGVLSHHLDNHRPLVERFAAGLPNKLNTINRTASYGSWFNYFLCRSSGQVRISNLGVAVPLPATSPEQMPERCR</sequence>
<dbReference type="InterPro" id="IPR052336">
    <property type="entry name" value="MlaD_Phospholipid_Transporter"/>
</dbReference>
<evidence type="ECO:0000313" key="4">
    <source>
        <dbReference type="Proteomes" id="UP000294744"/>
    </source>
</evidence>
<proteinExistence type="predicted"/>
<gene>
    <name evidence="3" type="ORF">E1161_26835</name>
</gene>
<dbReference type="Proteomes" id="UP000294744">
    <property type="component" value="Unassembled WGS sequence"/>
</dbReference>
<dbReference type="GO" id="GO:0051701">
    <property type="term" value="P:biological process involved in interaction with host"/>
    <property type="evidence" value="ECO:0007669"/>
    <property type="project" value="TreeGrafter"/>
</dbReference>
<feature type="domain" description="Mce/MlaD" evidence="1">
    <location>
        <begin position="38"/>
        <end position="113"/>
    </location>
</feature>
<dbReference type="Pfam" id="PF02470">
    <property type="entry name" value="MlaD"/>
    <property type="match status" value="1"/>
</dbReference>
<dbReference type="EMBL" id="SMKV01000068">
    <property type="protein sequence ID" value="TDC86747.1"/>
    <property type="molecule type" value="Genomic_DNA"/>
</dbReference>
<reference evidence="3 4" key="1">
    <citation type="submission" date="2019-03" db="EMBL/GenBank/DDBJ databases">
        <title>Draft genome sequences of novel Actinobacteria.</title>
        <authorList>
            <person name="Sahin N."/>
            <person name="Ay H."/>
            <person name="Saygin H."/>
        </authorList>
    </citation>
    <scope>NUCLEOTIDE SEQUENCE [LARGE SCALE GENOMIC DNA]</scope>
    <source>
        <strain evidence="3 4">16K404</strain>
    </source>
</reference>
<dbReference type="Pfam" id="PF11887">
    <property type="entry name" value="Mce4_CUP1"/>
    <property type="match status" value="1"/>
</dbReference>
<dbReference type="InterPro" id="IPR005693">
    <property type="entry name" value="Mce"/>
</dbReference>
<dbReference type="AlphaFoldDB" id="A0A4R4U5T1"/>
<evidence type="ECO:0000259" key="1">
    <source>
        <dbReference type="Pfam" id="PF02470"/>
    </source>
</evidence>
<dbReference type="InterPro" id="IPR024516">
    <property type="entry name" value="Mce_C"/>
</dbReference>
<dbReference type="PANTHER" id="PTHR33371">
    <property type="entry name" value="INTERMEMBRANE PHOSPHOLIPID TRANSPORT SYSTEM BINDING PROTEIN MLAD-RELATED"/>
    <property type="match status" value="1"/>
</dbReference>